<keyword evidence="14" id="KW-1185">Reference proteome</keyword>
<dbReference type="InterPro" id="IPR002402">
    <property type="entry name" value="Cyt_P450_E_grp-II"/>
</dbReference>
<dbReference type="EMBL" id="CAKOFQ010006830">
    <property type="protein sequence ID" value="CAH1974891.1"/>
    <property type="molecule type" value="Genomic_DNA"/>
</dbReference>
<dbReference type="PANTHER" id="PTHR24292:SF54">
    <property type="entry name" value="CYP9F3-RELATED"/>
    <property type="match status" value="1"/>
</dbReference>
<evidence type="ECO:0000256" key="2">
    <source>
        <dbReference type="ARBA" id="ARBA00004174"/>
    </source>
</evidence>
<evidence type="ECO:0000256" key="6">
    <source>
        <dbReference type="ARBA" id="ARBA00022723"/>
    </source>
</evidence>
<evidence type="ECO:0000256" key="5">
    <source>
        <dbReference type="ARBA" id="ARBA00022617"/>
    </source>
</evidence>
<dbReference type="GO" id="GO:0004497">
    <property type="term" value="F:monooxygenase activity"/>
    <property type="evidence" value="ECO:0007669"/>
    <property type="project" value="UniProtKB-KW"/>
</dbReference>
<keyword evidence="7" id="KW-0256">Endoplasmic reticulum</keyword>
<comment type="similarity">
    <text evidence="4">Belongs to the cytochrome P450 family.</text>
</comment>
<evidence type="ECO:0000313" key="13">
    <source>
        <dbReference type="EMBL" id="CAH1974891.1"/>
    </source>
</evidence>
<comment type="subcellular location">
    <subcellularLocation>
        <location evidence="3">Endoplasmic reticulum membrane</location>
        <topology evidence="3">Peripheral membrane protein</topology>
    </subcellularLocation>
    <subcellularLocation>
        <location evidence="2">Microsome membrane</location>
        <topology evidence="2">Peripheral membrane protein</topology>
    </subcellularLocation>
</comment>
<dbReference type="GO" id="GO:0020037">
    <property type="term" value="F:heme binding"/>
    <property type="evidence" value="ECO:0007669"/>
    <property type="project" value="InterPro"/>
</dbReference>
<evidence type="ECO:0000256" key="4">
    <source>
        <dbReference type="ARBA" id="ARBA00010617"/>
    </source>
</evidence>
<evidence type="ECO:0000256" key="10">
    <source>
        <dbReference type="ARBA" id="ARBA00023004"/>
    </source>
</evidence>
<dbReference type="InterPro" id="IPR001128">
    <property type="entry name" value="Cyt_P450"/>
</dbReference>
<keyword evidence="6" id="KW-0479">Metal-binding</keyword>
<keyword evidence="12" id="KW-0472">Membrane</keyword>
<comment type="cofactor">
    <cofactor evidence="1">
        <name>heme</name>
        <dbReference type="ChEBI" id="CHEBI:30413"/>
    </cofactor>
</comment>
<dbReference type="PANTHER" id="PTHR24292">
    <property type="entry name" value="CYTOCHROME P450"/>
    <property type="match status" value="1"/>
</dbReference>
<protein>
    <recommendedName>
        <fullName evidence="15">Cytochrome P450</fullName>
    </recommendedName>
</protein>
<dbReference type="OrthoDB" id="2789670at2759"/>
<accession>A0A9P0KN54</accession>
<gene>
    <name evidence="13" type="ORF">ACAOBT_LOCUS11342</name>
</gene>
<dbReference type="Pfam" id="PF00067">
    <property type="entry name" value="p450"/>
    <property type="match status" value="1"/>
</dbReference>
<dbReference type="GO" id="GO:0005789">
    <property type="term" value="C:endoplasmic reticulum membrane"/>
    <property type="evidence" value="ECO:0007669"/>
    <property type="project" value="UniProtKB-SubCell"/>
</dbReference>
<evidence type="ECO:0008006" key="15">
    <source>
        <dbReference type="Google" id="ProtNLM"/>
    </source>
</evidence>
<dbReference type="GO" id="GO:0016705">
    <property type="term" value="F:oxidoreductase activity, acting on paired donors, with incorporation or reduction of molecular oxygen"/>
    <property type="evidence" value="ECO:0007669"/>
    <property type="project" value="InterPro"/>
</dbReference>
<dbReference type="Gene3D" id="1.10.630.10">
    <property type="entry name" value="Cytochrome P450"/>
    <property type="match status" value="1"/>
</dbReference>
<keyword evidence="9" id="KW-0560">Oxidoreductase</keyword>
<dbReference type="InterPro" id="IPR050476">
    <property type="entry name" value="Insect_CytP450_Detox"/>
</dbReference>
<evidence type="ECO:0000256" key="12">
    <source>
        <dbReference type="ARBA" id="ARBA00023136"/>
    </source>
</evidence>
<dbReference type="SUPFAM" id="SSF48264">
    <property type="entry name" value="Cytochrome P450"/>
    <property type="match status" value="1"/>
</dbReference>
<evidence type="ECO:0000256" key="9">
    <source>
        <dbReference type="ARBA" id="ARBA00023002"/>
    </source>
</evidence>
<dbReference type="InterPro" id="IPR036396">
    <property type="entry name" value="Cyt_P450_sf"/>
</dbReference>
<keyword evidence="10" id="KW-0408">Iron</keyword>
<dbReference type="AlphaFoldDB" id="A0A9P0KN54"/>
<evidence type="ECO:0000313" key="14">
    <source>
        <dbReference type="Proteomes" id="UP001152888"/>
    </source>
</evidence>
<proteinExistence type="inferred from homology"/>
<keyword evidence="8" id="KW-0492">Microsome</keyword>
<keyword evidence="11" id="KW-0503">Monooxygenase</keyword>
<organism evidence="13 14">
    <name type="scientific">Acanthoscelides obtectus</name>
    <name type="common">Bean weevil</name>
    <name type="synonym">Bruchus obtectus</name>
    <dbReference type="NCBI Taxonomy" id="200917"/>
    <lineage>
        <taxon>Eukaryota</taxon>
        <taxon>Metazoa</taxon>
        <taxon>Ecdysozoa</taxon>
        <taxon>Arthropoda</taxon>
        <taxon>Hexapoda</taxon>
        <taxon>Insecta</taxon>
        <taxon>Pterygota</taxon>
        <taxon>Neoptera</taxon>
        <taxon>Endopterygota</taxon>
        <taxon>Coleoptera</taxon>
        <taxon>Polyphaga</taxon>
        <taxon>Cucujiformia</taxon>
        <taxon>Chrysomeloidea</taxon>
        <taxon>Chrysomelidae</taxon>
        <taxon>Bruchinae</taxon>
        <taxon>Bruchini</taxon>
        <taxon>Acanthoscelides</taxon>
    </lineage>
</organism>
<evidence type="ECO:0000256" key="7">
    <source>
        <dbReference type="ARBA" id="ARBA00022824"/>
    </source>
</evidence>
<evidence type="ECO:0000256" key="3">
    <source>
        <dbReference type="ARBA" id="ARBA00004406"/>
    </source>
</evidence>
<dbReference type="PRINTS" id="PR00464">
    <property type="entry name" value="EP450II"/>
</dbReference>
<keyword evidence="5" id="KW-0349">Heme</keyword>
<evidence type="ECO:0000256" key="8">
    <source>
        <dbReference type="ARBA" id="ARBA00022848"/>
    </source>
</evidence>
<comment type="caution">
    <text evidence="13">The sequence shown here is derived from an EMBL/GenBank/DDBJ whole genome shotgun (WGS) entry which is preliminary data.</text>
</comment>
<reference evidence="13" key="1">
    <citation type="submission" date="2022-03" db="EMBL/GenBank/DDBJ databases">
        <authorList>
            <person name="Sayadi A."/>
        </authorList>
    </citation>
    <scope>NUCLEOTIDE SEQUENCE</scope>
</reference>
<evidence type="ECO:0000256" key="1">
    <source>
        <dbReference type="ARBA" id="ARBA00001971"/>
    </source>
</evidence>
<name>A0A9P0KN54_ACAOB</name>
<sequence>MLIFLITLLTIGFGAYFFLKHRYTYWERRGVKQTDAKWIFGDTFRQFFMRETAADQMKRLHDLYPNDRYTGGYQMVVPTFMVRDPDLIKSICVKDFDHFSNHRTFVPEDVDPLFAKNLFALKDQRWREMRAVLSPSFTSSKMRNMFLLMSDCAEKFAKFFMSRTRYGEVIEVNMKDTLTRYTNDVIATCAFGIEVDSLNNPDNSFYTMGKRATDFSSLGRRLKFMGYFLVPWLFRVGRLLIGVG</sequence>
<evidence type="ECO:0000256" key="11">
    <source>
        <dbReference type="ARBA" id="ARBA00023033"/>
    </source>
</evidence>
<dbReference type="Proteomes" id="UP001152888">
    <property type="component" value="Unassembled WGS sequence"/>
</dbReference>
<dbReference type="GO" id="GO:0005506">
    <property type="term" value="F:iron ion binding"/>
    <property type="evidence" value="ECO:0007669"/>
    <property type="project" value="InterPro"/>
</dbReference>